<accession>G0U0J8</accession>
<dbReference type="EMBL" id="HE573024">
    <property type="protein sequence ID" value="CCC49597.1"/>
    <property type="molecule type" value="Genomic_DNA"/>
</dbReference>
<keyword evidence="1" id="KW-0472">Membrane</keyword>
<reference evidence="2" key="1">
    <citation type="journal article" date="2012" name="Proc. Natl. Acad. Sci. U.S.A.">
        <title>Antigenic diversity is generated by distinct evolutionary mechanisms in African trypanosome species.</title>
        <authorList>
            <person name="Jackson A.P."/>
            <person name="Berry A."/>
            <person name="Aslett M."/>
            <person name="Allison H.C."/>
            <person name="Burton P."/>
            <person name="Vavrova-Anderson J."/>
            <person name="Brown R."/>
            <person name="Browne H."/>
            <person name="Corton N."/>
            <person name="Hauser H."/>
            <person name="Gamble J."/>
            <person name="Gilderthorp R."/>
            <person name="Marcello L."/>
            <person name="McQuillan J."/>
            <person name="Otto T.D."/>
            <person name="Quail M.A."/>
            <person name="Sanders M.J."/>
            <person name="van Tonder A."/>
            <person name="Ginger M.L."/>
            <person name="Field M.C."/>
            <person name="Barry J.D."/>
            <person name="Hertz-Fowler C."/>
            <person name="Berriman M."/>
        </authorList>
    </citation>
    <scope>NUCLEOTIDE SEQUENCE</scope>
    <source>
        <strain evidence="2">Y486</strain>
    </source>
</reference>
<keyword evidence="1" id="KW-1133">Transmembrane helix</keyword>
<dbReference type="VEuPathDB" id="TriTrypDB:TvY486_0802060"/>
<proteinExistence type="predicted"/>
<protein>
    <submittedName>
        <fullName evidence="2">Uncharacterized protein</fullName>
    </submittedName>
</protein>
<organism evidence="2">
    <name type="scientific">Trypanosoma vivax (strain Y486)</name>
    <dbReference type="NCBI Taxonomy" id="1055687"/>
    <lineage>
        <taxon>Eukaryota</taxon>
        <taxon>Discoba</taxon>
        <taxon>Euglenozoa</taxon>
        <taxon>Kinetoplastea</taxon>
        <taxon>Metakinetoplastina</taxon>
        <taxon>Trypanosomatida</taxon>
        <taxon>Trypanosomatidae</taxon>
        <taxon>Trypanosoma</taxon>
        <taxon>Duttonella</taxon>
    </lineage>
</organism>
<name>G0U0J8_TRYVY</name>
<sequence length="427" mass="48290">MTVEVHHEGRALCSTLSCKENILIGRRLLSRKKRHQPETGMARMGGDGIAAEYVTKISILHFLLLVVLPLRLTAGAAAEASEGLSTMRNDSDQTCALRIVSYLRRVITERANVEQREVWARAEYNEEKGIVSEENDKQRKPRPDTAVRVASALGAYEEIAAELDRFDASTSRIFHDIPRLCIAEVAASYSSNESNRDGIVYTVLPILRGERMDAFLMHLQLSWETLRGVYLFVIEGYKPYVGMYNDLVSRYSKIAVNVEKEIEMLLEEEGKSEMRIEEIIVFYARLALLQVKVQTYFAAPYVVLLCIVFFLLLFAPFILSSLLLSIYLYRIWLRLFVLHHIFGISTDEVVLSLRGYVYLIVNLDWSELTARLVVTYQLLTLGGGSDTFLNGLFVVGTIFATFVSVFILILAWVKMPLVLLGVSHSNG</sequence>
<evidence type="ECO:0000256" key="1">
    <source>
        <dbReference type="SAM" id="Phobius"/>
    </source>
</evidence>
<dbReference type="AlphaFoldDB" id="G0U0J8"/>
<evidence type="ECO:0000313" key="2">
    <source>
        <dbReference type="EMBL" id="CCC49597.1"/>
    </source>
</evidence>
<feature type="transmembrane region" description="Helical" evidence="1">
    <location>
        <begin position="301"/>
        <end position="329"/>
    </location>
</feature>
<feature type="transmembrane region" description="Helical" evidence="1">
    <location>
        <begin position="388"/>
        <end position="413"/>
    </location>
</feature>
<gene>
    <name evidence="2" type="ORF">TVY486_0802060</name>
</gene>
<keyword evidence="1" id="KW-0812">Transmembrane</keyword>